<dbReference type="HOGENOM" id="CLU_002755_1_2_0"/>
<dbReference type="Gene3D" id="3.30.70.1440">
    <property type="entry name" value="Multidrug efflux transporter AcrB pore domain"/>
    <property type="match status" value="1"/>
</dbReference>
<feature type="transmembrane region" description="Helical" evidence="1">
    <location>
        <begin position="359"/>
        <end position="379"/>
    </location>
</feature>
<dbReference type="PANTHER" id="PTHR32063">
    <property type="match status" value="1"/>
</dbReference>
<feature type="transmembrane region" description="Helical" evidence="1">
    <location>
        <begin position="431"/>
        <end position="458"/>
    </location>
</feature>
<dbReference type="Gene3D" id="3.30.2090.10">
    <property type="entry name" value="Multidrug efflux transporter AcrB TolC docking domain, DN and DC subdomains"/>
    <property type="match status" value="2"/>
</dbReference>
<feature type="transmembrane region" description="Helical" evidence="1">
    <location>
        <begin position="385"/>
        <end position="410"/>
    </location>
</feature>
<feature type="transmembrane region" description="Helical" evidence="1">
    <location>
        <begin position="333"/>
        <end position="352"/>
    </location>
</feature>
<dbReference type="OrthoDB" id="9807350at2"/>
<dbReference type="InterPro" id="IPR001036">
    <property type="entry name" value="Acrflvin-R"/>
</dbReference>
<accession>H1XYY1</accession>
<keyword evidence="1" id="KW-1133">Transmembrane helix</keyword>
<feature type="transmembrane region" description="Helical" evidence="1">
    <location>
        <begin position="464"/>
        <end position="488"/>
    </location>
</feature>
<dbReference type="GO" id="GO:0042910">
    <property type="term" value="F:xenobiotic transmembrane transporter activity"/>
    <property type="evidence" value="ECO:0007669"/>
    <property type="project" value="TreeGrafter"/>
</dbReference>
<evidence type="ECO:0000313" key="3">
    <source>
        <dbReference type="EMBL" id="EHO42052.1"/>
    </source>
</evidence>
<keyword evidence="1" id="KW-0472">Membrane</keyword>
<dbReference type="PaxDb" id="880073-Calab_2442"/>
<protein>
    <submittedName>
        <fullName evidence="3">Acriflavin resistance protein</fullName>
    </submittedName>
    <submittedName>
        <fullName evidence="2">Hydrophobic/amphiphilic exporter-1, HAE1 family</fullName>
    </submittedName>
</protein>
<dbReference type="EMBL" id="CM001402">
    <property type="protein sequence ID" value="EHO42052.1"/>
    <property type="molecule type" value="Genomic_DNA"/>
</dbReference>
<dbReference type="Proteomes" id="UP000183868">
    <property type="component" value="Chromosome"/>
</dbReference>
<feature type="transmembrane region" description="Helical" evidence="1">
    <location>
        <begin position="882"/>
        <end position="904"/>
    </location>
</feature>
<dbReference type="RefSeq" id="WP_006929274.1">
    <property type="nucleotide sequence ID" value="NZ_CM001402.1"/>
</dbReference>
<sequence>MKLTEVSVKRPVATFLLTLTVVVLGLFSIPKIPVSFWPEFVAPVVVVLVPYPGVGPEEIEEQIAKPLEEELSTLDDLDELETVCQNGMLRIMVRFDWGVDFDQAKLDVQDKTNKARSKFPREALEPKILQVQDFILPGIQLGFYSEKRSLDEVREFVDKKIKNQILRLPDVATATLFGGFDRNVEIRVDPQKLNFYELSLPQVAAAIARENRDVTAGKIKSDFNEQIVKLSGKFTDLDQIKKLIVANKFGRPVYLQDIAQVKFTRKERLVVSRLNGKEIVGLSVREKSGGNTVAMVKQVRRLMEELKPVFPADINVKVIEDQSIFINNAVRNVVRNALIGSVLAAIVIFLFLGSLRNTLIIALSIPLSVIATFLLIKWFGLSINIISLGGLALGVGMIVDSSVVVLENIFRHLQKNGRQNRLQTVVNATQEVGMAITSSTLTSIVVFLPLAFLVGLAAVLLGELALTVVFALTLAIIVALTVVPLLSYRLMRVDQKMSGVRKLSAWWQKAIEKLTQSYRKGIAFSLRHRVFTLLLAGIILAASLAVIFPRLDVVLLPVINQGQFEVQMELPVGTKLEKTIEVTTKIEKKILQMPEVEKTFTVIGQAVRIGETKSNSAKITVDVKSGFLEQIDRVMNEIRSYCQTIPALKTKVKQIDATAGMQTQPINVRINGDNLQTLKTLGDSALTRIKRIPGVVNITSSLQEGVPEYRLTIDRLKATELGISFTEAANALRSAVLGNPISRFSAYGQEYDIVLKLQESALQDINTVLQLPLVTRDGRVIPLGRLVKVETDRGPGEIKHFDQQRVVQILADIQGRSRREVNAEVHKILAELPLPAGYFITYGGMSRGIKDSFISLGNALLIAIFLVYVVMGSQFNSFIHPFTIALSIPLAIVGVLAGLWVFNASISTNAFLGSIMLVGIVVNNGILLLDYIGQLRARGLTKNEAIIEGGATRLRPILITSLTTIFGMLPIALGLGEGGEALKPLGAVVVGGLSTSTFLTLFIIPVVYSLLDRFKKKQELN</sequence>
<feature type="transmembrane region" description="Helical" evidence="1">
    <location>
        <begin position="985"/>
        <end position="1011"/>
    </location>
</feature>
<dbReference type="Pfam" id="PF00873">
    <property type="entry name" value="ACR_tran"/>
    <property type="match status" value="1"/>
</dbReference>
<reference evidence="3 4" key="1">
    <citation type="submission" date="2011-09" db="EMBL/GenBank/DDBJ databases">
        <title>The permanent draft genome of Caldithrix abyssi DSM 13497.</title>
        <authorList>
            <consortium name="US DOE Joint Genome Institute (JGI-PGF)"/>
            <person name="Lucas S."/>
            <person name="Han J."/>
            <person name="Lapidus A."/>
            <person name="Bruce D."/>
            <person name="Goodwin L."/>
            <person name="Pitluck S."/>
            <person name="Peters L."/>
            <person name="Kyrpides N."/>
            <person name="Mavromatis K."/>
            <person name="Ivanova N."/>
            <person name="Mikhailova N."/>
            <person name="Chertkov O."/>
            <person name="Detter J.C."/>
            <person name="Tapia R."/>
            <person name="Han C."/>
            <person name="Land M."/>
            <person name="Hauser L."/>
            <person name="Markowitz V."/>
            <person name="Cheng J.-F."/>
            <person name="Hugenholtz P."/>
            <person name="Woyke T."/>
            <person name="Wu D."/>
            <person name="Spring S."/>
            <person name="Brambilla E."/>
            <person name="Klenk H.-P."/>
            <person name="Eisen J.A."/>
        </authorList>
    </citation>
    <scope>NUCLEOTIDE SEQUENCE [LARGE SCALE GENOMIC DNA]</scope>
    <source>
        <strain evidence="3 4">DSM 13497</strain>
    </source>
</reference>
<dbReference type="FunCoup" id="H1XYY1">
    <property type="interactions" value="363"/>
</dbReference>
<dbReference type="InterPro" id="IPR027463">
    <property type="entry name" value="AcrB_DN_DC_subdom"/>
</dbReference>
<gene>
    <name evidence="2" type="primary">hAE1</name>
    <name evidence="2" type="ORF">Cabys_1255</name>
    <name evidence="3" type="ORF">Calab_2442</name>
</gene>
<keyword evidence="1" id="KW-0812">Transmembrane</keyword>
<evidence type="ECO:0000313" key="5">
    <source>
        <dbReference type="Proteomes" id="UP000183868"/>
    </source>
</evidence>
<dbReference type="eggNOG" id="COG0841">
    <property type="taxonomic scope" value="Bacteria"/>
</dbReference>
<name>H1XYY1_CALAY</name>
<proteinExistence type="predicted"/>
<feature type="transmembrane region" description="Helical" evidence="1">
    <location>
        <begin position="954"/>
        <end position="973"/>
    </location>
</feature>
<dbReference type="GO" id="GO:0005886">
    <property type="term" value="C:plasma membrane"/>
    <property type="evidence" value="ECO:0007669"/>
    <property type="project" value="TreeGrafter"/>
</dbReference>
<dbReference type="Gene3D" id="3.30.70.1320">
    <property type="entry name" value="Multidrug efflux transporter AcrB pore domain like"/>
    <property type="match status" value="1"/>
</dbReference>
<dbReference type="SUPFAM" id="SSF82693">
    <property type="entry name" value="Multidrug efflux transporter AcrB pore domain, PN1, PN2, PC1 and PC2 subdomains"/>
    <property type="match status" value="3"/>
</dbReference>
<dbReference type="AlphaFoldDB" id="H1XYY1"/>
<feature type="transmembrane region" description="Helical" evidence="1">
    <location>
        <begin position="853"/>
        <end position="870"/>
    </location>
</feature>
<reference evidence="2 5" key="2">
    <citation type="submission" date="2016-11" db="EMBL/GenBank/DDBJ databases">
        <title>Genomic analysis of Caldithrix abyssi and proposal of a novel bacterial phylum Caldithrichaeota.</title>
        <authorList>
            <person name="Kublanov I."/>
            <person name="Sigalova O."/>
            <person name="Gavrilov S."/>
            <person name="Lebedinsky A."/>
            <person name="Ivanova N."/>
            <person name="Daum C."/>
            <person name="Reddy T."/>
            <person name="Klenk H.P."/>
            <person name="Goker M."/>
            <person name="Reva O."/>
            <person name="Miroshnichenko M."/>
            <person name="Kyprides N."/>
            <person name="Woyke T."/>
            <person name="Gelfand M."/>
        </authorList>
    </citation>
    <scope>NUCLEOTIDE SEQUENCE [LARGE SCALE GENOMIC DNA]</scope>
    <source>
        <strain evidence="2 5">LF13</strain>
    </source>
</reference>
<evidence type="ECO:0000313" key="2">
    <source>
        <dbReference type="EMBL" id="APF18004.1"/>
    </source>
</evidence>
<dbReference type="Proteomes" id="UP000004671">
    <property type="component" value="Chromosome"/>
</dbReference>
<feature type="transmembrane region" description="Helical" evidence="1">
    <location>
        <begin position="910"/>
        <end position="933"/>
    </location>
</feature>
<keyword evidence="4" id="KW-1185">Reference proteome</keyword>
<dbReference type="PRINTS" id="PR00702">
    <property type="entry name" value="ACRIFLAVINRP"/>
</dbReference>
<dbReference type="InParanoid" id="H1XYY1"/>
<dbReference type="KEGG" id="caby:Cabys_1255"/>
<dbReference type="SUPFAM" id="SSF82866">
    <property type="entry name" value="Multidrug efflux transporter AcrB transmembrane domain"/>
    <property type="match status" value="2"/>
</dbReference>
<dbReference type="STRING" id="880073.Cabys_1255"/>
<feature type="transmembrane region" description="Helical" evidence="1">
    <location>
        <begin position="530"/>
        <end position="551"/>
    </location>
</feature>
<evidence type="ECO:0000313" key="4">
    <source>
        <dbReference type="Proteomes" id="UP000004671"/>
    </source>
</evidence>
<feature type="transmembrane region" description="Helical" evidence="1">
    <location>
        <begin position="12"/>
        <end position="29"/>
    </location>
</feature>
<dbReference type="Gene3D" id="1.20.1640.10">
    <property type="entry name" value="Multidrug efflux transporter AcrB transmembrane domain"/>
    <property type="match status" value="2"/>
</dbReference>
<evidence type="ECO:0000256" key="1">
    <source>
        <dbReference type="SAM" id="Phobius"/>
    </source>
</evidence>
<dbReference type="EMBL" id="CP018099">
    <property type="protein sequence ID" value="APF18004.1"/>
    <property type="molecule type" value="Genomic_DNA"/>
</dbReference>
<dbReference type="PANTHER" id="PTHR32063:SF0">
    <property type="entry name" value="SWARMING MOTILITY PROTEIN SWRC"/>
    <property type="match status" value="1"/>
</dbReference>
<dbReference type="Gene3D" id="3.30.70.1430">
    <property type="entry name" value="Multidrug efflux transporter AcrB pore domain"/>
    <property type="match status" value="2"/>
</dbReference>
<organism evidence="3 4">
    <name type="scientific">Caldithrix abyssi DSM 13497</name>
    <dbReference type="NCBI Taxonomy" id="880073"/>
    <lineage>
        <taxon>Bacteria</taxon>
        <taxon>Pseudomonadati</taxon>
        <taxon>Calditrichota</taxon>
        <taxon>Calditrichia</taxon>
        <taxon>Calditrichales</taxon>
        <taxon>Calditrichaceae</taxon>
        <taxon>Caldithrix</taxon>
    </lineage>
</organism>
<dbReference type="SUPFAM" id="SSF82714">
    <property type="entry name" value="Multidrug efflux transporter AcrB TolC docking domain, DN and DC subdomains"/>
    <property type="match status" value="2"/>
</dbReference>